<dbReference type="RefSeq" id="WP_050352258.1">
    <property type="nucleotide sequence ID" value="NZ_CP073011.1"/>
</dbReference>
<dbReference type="PATRIC" id="fig|1473.5.peg.1612"/>
<accession>A0A0L0QN76</accession>
<dbReference type="Gene3D" id="1.20.120.450">
    <property type="entry name" value="dinb family like domain"/>
    <property type="match status" value="1"/>
</dbReference>
<proteinExistence type="predicted"/>
<dbReference type="AlphaFoldDB" id="A0A0L0QN76"/>
<dbReference type="SUPFAM" id="SSF109854">
    <property type="entry name" value="DinB/YfiT-like putative metalloenzymes"/>
    <property type="match status" value="1"/>
</dbReference>
<dbReference type="OrthoDB" id="2964295at2"/>
<gene>
    <name evidence="2" type="ORF">AFK71_14810</name>
</gene>
<reference evidence="3" key="1">
    <citation type="submission" date="2015-07" db="EMBL/GenBank/DDBJ databases">
        <title>Fjat-10053 dsm26.</title>
        <authorList>
            <person name="Liu B."/>
            <person name="Wang J."/>
            <person name="Zhu Y."/>
            <person name="Liu G."/>
            <person name="Chen Q."/>
            <person name="Chen Z."/>
            <person name="Lan J."/>
            <person name="Che J."/>
            <person name="Ge C."/>
            <person name="Shi H."/>
            <person name="Pan Z."/>
            <person name="Liu X."/>
        </authorList>
    </citation>
    <scope>NUCLEOTIDE SEQUENCE [LARGE SCALE GENOMIC DNA]</scope>
    <source>
        <strain evidence="3">DSM 26</strain>
    </source>
</reference>
<keyword evidence="3" id="KW-1185">Reference proteome</keyword>
<name>A0A0L0QN76_VIRPA</name>
<sequence>MNRIEELVNEFAACNDWVKELTEVPEEELFQPIRKGKWSIAEIISHMTYCDRYVLEETIPQMKQDANLTTVDFEVINSKASAYAMIGVKAVQLVAEKLQIRNELVTVLREKTEQDFFATFILNGEEKDPYSGYPHTLFNYIAAFAWHDNHHKQQIDRFLLEKSK</sequence>
<dbReference type="Proteomes" id="UP000036780">
    <property type="component" value="Unassembled WGS sequence"/>
</dbReference>
<dbReference type="InterPro" id="IPR024775">
    <property type="entry name" value="DinB-like"/>
</dbReference>
<evidence type="ECO:0000313" key="2">
    <source>
        <dbReference type="EMBL" id="KNE19708.1"/>
    </source>
</evidence>
<evidence type="ECO:0000313" key="3">
    <source>
        <dbReference type="Proteomes" id="UP000036780"/>
    </source>
</evidence>
<feature type="domain" description="DinB-like" evidence="1">
    <location>
        <begin position="18"/>
        <end position="155"/>
    </location>
</feature>
<evidence type="ECO:0000259" key="1">
    <source>
        <dbReference type="Pfam" id="PF12867"/>
    </source>
</evidence>
<comment type="caution">
    <text evidence="2">The sequence shown here is derived from an EMBL/GenBank/DDBJ whole genome shotgun (WGS) entry which is preliminary data.</text>
</comment>
<organism evidence="2 3">
    <name type="scientific">Virgibacillus pantothenticus</name>
    <dbReference type="NCBI Taxonomy" id="1473"/>
    <lineage>
        <taxon>Bacteria</taxon>
        <taxon>Bacillati</taxon>
        <taxon>Bacillota</taxon>
        <taxon>Bacilli</taxon>
        <taxon>Bacillales</taxon>
        <taxon>Bacillaceae</taxon>
        <taxon>Virgibacillus</taxon>
    </lineage>
</organism>
<dbReference type="InterPro" id="IPR034660">
    <property type="entry name" value="DinB/YfiT-like"/>
</dbReference>
<dbReference type="EMBL" id="LGTO01000007">
    <property type="protein sequence ID" value="KNE19708.1"/>
    <property type="molecule type" value="Genomic_DNA"/>
</dbReference>
<protein>
    <recommendedName>
        <fullName evidence="1">DinB-like domain-containing protein</fullName>
    </recommendedName>
</protein>
<dbReference type="GeneID" id="66871235"/>
<dbReference type="Pfam" id="PF12867">
    <property type="entry name" value="DinB_2"/>
    <property type="match status" value="1"/>
</dbReference>